<name>A0A5P1F8W7_ASPOF</name>
<keyword evidence="3" id="KW-1185">Reference proteome</keyword>
<keyword evidence="1" id="KW-1133">Transmembrane helix</keyword>
<dbReference type="EMBL" id="CM007384">
    <property type="protein sequence ID" value="ONK73101.1"/>
    <property type="molecule type" value="Genomic_DNA"/>
</dbReference>
<dbReference type="AlphaFoldDB" id="A0A5P1F8W7"/>
<accession>A0A5P1F8W7</accession>
<evidence type="ECO:0000313" key="2">
    <source>
        <dbReference type="EMBL" id="ONK73101.1"/>
    </source>
</evidence>
<protein>
    <submittedName>
        <fullName evidence="2">Uncharacterized protein</fullName>
    </submittedName>
</protein>
<dbReference type="Proteomes" id="UP000243459">
    <property type="component" value="Chromosome 4"/>
</dbReference>
<gene>
    <name evidence="2" type="ORF">A4U43_C04F27230</name>
</gene>
<reference evidence="3" key="1">
    <citation type="journal article" date="2017" name="Nat. Commun.">
        <title>The asparagus genome sheds light on the origin and evolution of a young Y chromosome.</title>
        <authorList>
            <person name="Harkess A."/>
            <person name="Zhou J."/>
            <person name="Xu C."/>
            <person name="Bowers J.E."/>
            <person name="Van der Hulst R."/>
            <person name="Ayyampalayam S."/>
            <person name="Mercati F."/>
            <person name="Riccardi P."/>
            <person name="McKain M.R."/>
            <person name="Kakrana A."/>
            <person name="Tang H."/>
            <person name="Ray J."/>
            <person name="Groenendijk J."/>
            <person name="Arikit S."/>
            <person name="Mathioni S.M."/>
            <person name="Nakano M."/>
            <person name="Shan H."/>
            <person name="Telgmann-Rauber A."/>
            <person name="Kanno A."/>
            <person name="Yue Z."/>
            <person name="Chen H."/>
            <person name="Li W."/>
            <person name="Chen Y."/>
            <person name="Xu X."/>
            <person name="Zhang Y."/>
            <person name="Luo S."/>
            <person name="Chen H."/>
            <person name="Gao J."/>
            <person name="Mao Z."/>
            <person name="Pires J.C."/>
            <person name="Luo M."/>
            <person name="Kudrna D."/>
            <person name="Wing R.A."/>
            <person name="Meyers B.C."/>
            <person name="Yi K."/>
            <person name="Kong H."/>
            <person name="Lavrijsen P."/>
            <person name="Sunseri F."/>
            <person name="Falavigna A."/>
            <person name="Ye Y."/>
            <person name="Leebens-Mack J.H."/>
            <person name="Chen G."/>
        </authorList>
    </citation>
    <scope>NUCLEOTIDE SEQUENCE [LARGE SCALE GENOMIC DNA]</scope>
    <source>
        <strain evidence="3">cv. DH0086</strain>
    </source>
</reference>
<keyword evidence="1" id="KW-0472">Membrane</keyword>
<keyword evidence="1" id="KW-0812">Transmembrane</keyword>
<dbReference type="Gramene" id="ONK73101">
    <property type="protein sequence ID" value="ONK73101"/>
    <property type="gene ID" value="A4U43_C04F27230"/>
</dbReference>
<sequence length="126" mass="13471">MGCATSISELTPTIQSSLEMAPLTILASLAQPCVEAASPTSTIMLKISPSMSEVMASTPHTAQQVLTELATQVAQPTIPKGNHSFTPFFIMFDVVVSCLLNLSLSPLQKERRKEKNKSSLAIAKPL</sequence>
<organism evidence="2 3">
    <name type="scientific">Asparagus officinalis</name>
    <name type="common">Garden asparagus</name>
    <dbReference type="NCBI Taxonomy" id="4686"/>
    <lineage>
        <taxon>Eukaryota</taxon>
        <taxon>Viridiplantae</taxon>
        <taxon>Streptophyta</taxon>
        <taxon>Embryophyta</taxon>
        <taxon>Tracheophyta</taxon>
        <taxon>Spermatophyta</taxon>
        <taxon>Magnoliopsida</taxon>
        <taxon>Liliopsida</taxon>
        <taxon>Asparagales</taxon>
        <taxon>Asparagaceae</taxon>
        <taxon>Asparagoideae</taxon>
        <taxon>Asparagus</taxon>
    </lineage>
</organism>
<evidence type="ECO:0000256" key="1">
    <source>
        <dbReference type="SAM" id="Phobius"/>
    </source>
</evidence>
<evidence type="ECO:0000313" key="3">
    <source>
        <dbReference type="Proteomes" id="UP000243459"/>
    </source>
</evidence>
<proteinExistence type="predicted"/>
<feature type="transmembrane region" description="Helical" evidence="1">
    <location>
        <begin position="88"/>
        <end position="107"/>
    </location>
</feature>